<feature type="domain" description="HTH La-type RNA-binding" evidence="6">
    <location>
        <begin position="60"/>
        <end position="148"/>
    </location>
</feature>
<evidence type="ECO:0000259" key="6">
    <source>
        <dbReference type="PROSITE" id="PS50961"/>
    </source>
</evidence>
<evidence type="ECO:0000256" key="5">
    <source>
        <dbReference type="SAM" id="MobiDB-lite"/>
    </source>
</evidence>
<dbReference type="PANTHER" id="PTHR22792">
    <property type="entry name" value="LUPUS LA PROTEIN-RELATED"/>
    <property type="match status" value="1"/>
</dbReference>
<reference evidence="7 8" key="1">
    <citation type="journal article" date="2023" name="Arcadia Sci">
        <title>De novo assembly of a long-read Amblyomma americanum tick genome.</title>
        <authorList>
            <person name="Chou S."/>
            <person name="Poskanzer K.E."/>
            <person name="Rollins M."/>
            <person name="Thuy-Boun P.S."/>
        </authorList>
    </citation>
    <scope>NUCLEOTIDE SEQUENCE [LARGE SCALE GENOMIC DNA]</scope>
    <source>
        <strain evidence="7">F_SG_1</strain>
        <tissue evidence="7">Salivary glands</tissue>
    </source>
</reference>
<dbReference type="PANTHER" id="PTHR22792:SF140">
    <property type="entry name" value="ACHILLES, ISOFORM A"/>
    <property type="match status" value="1"/>
</dbReference>
<keyword evidence="3" id="KW-0539">Nucleus</keyword>
<dbReference type="GO" id="GO:0003729">
    <property type="term" value="F:mRNA binding"/>
    <property type="evidence" value="ECO:0007669"/>
    <property type="project" value="TreeGrafter"/>
</dbReference>
<dbReference type="InterPro" id="IPR045180">
    <property type="entry name" value="La_dom_prot"/>
</dbReference>
<gene>
    <name evidence="7" type="ORF">V5799_011621</name>
</gene>
<dbReference type="InterPro" id="IPR036390">
    <property type="entry name" value="WH_DNA-bd_sf"/>
</dbReference>
<dbReference type="EMBL" id="JARKHS020016241">
    <property type="protein sequence ID" value="KAK8773845.1"/>
    <property type="molecule type" value="Genomic_DNA"/>
</dbReference>
<dbReference type="Pfam" id="PF05383">
    <property type="entry name" value="La"/>
    <property type="match status" value="1"/>
</dbReference>
<name>A0AAQ4EGB7_AMBAM</name>
<organism evidence="7 8">
    <name type="scientific">Amblyomma americanum</name>
    <name type="common">Lone star tick</name>
    <dbReference type="NCBI Taxonomy" id="6943"/>
    <lineage>
        <taxon>Eukaryota</taxon>
        <taxon>Metazoa</taxon>
        <taxon>Ecdysozoa</taxon>
        <taxon>Arthropoda</taxon>
        <taxon>Chelicerata</taxon>
        <taxon>Arachnida</taxon>
        <taxon>Acari</taxon>
        <taxon>Parasitiformes</taxon>
        <taxon>Ixodida</taxon>
        <taxon>Ixodoidea</taxon>
        <taxon>Ixodidae</taxon>
        <taxon>Amblyomminae</taxon>
        <taxon>Amblyomma</taxon>
    </lineage>
</organism>
<evidence type="ECO:0000313" key="7">
    <source>
        <dbReference type="EMBL" id="KAK8773845.1"/>
    </source>
</evidence>
<dbReference type="Gene3D" id="1.10.10.10">
    <property type="entry name" value="Winged helix-like DNA-binding domain superfamily/Winged helix DNA-binding domain"/>
    <property type="match status" value="1"/>
</dbReference>
<evidence type="ECO:0000256" key="2">
    <source>
        <dbReference type="ARBA" id="ARBA00022884"/>
    </source>
</evidence>
<dbReference type="InterPro" id="IPR036388">
    <property type="entry name" value="WH-like_DNA-bd_sf"/>
</dbReference>
<dbReference type="PRINTS" id="PR00302">
    <property type="entry name" value="LUPUSLA"/>
</dbReference>
<comment type="subcellular location">
    <subcellularLocation>
        <location evidence="1">Nucleus</location>
    </subcellularLocation>
</comment>
<protein>
    <recommendedName>
        <fullName evidence="6">HTH La-type RNA-binding domain-containing protein</fullName>
    </recommendedName>
</protein>
<dbReference type="GO" id="GO:1990904">
    <property type="term" value="C:ribonucleoprotein complex"/>
    <property type="evidence" value="ECO:0007669"/>
    <property type="project" value="InterPro"/>
</dbReference>
<keyword evidence="2 4" id="KW-0694">RNA-binding</keyword>
<evidence type="ECO:0000256" key="3">
    <source>
        <dbReference type="ARBA" id="ARBA00023242"/>
    </source>
</evidence>
<sequence length="148" mass="17008">MSGEGRNDKSSASGAAEGAPMAEGDGMAWEERVNRSLRWDDEECANLQDSGYLSCYNGQPREEEEIEYRIVTELESYFSDEGLDRNKFLQNQVRRNRGGFVSLKLMASFRKLKNLTKDWEVVKKAILWSSQLELNAKKTKVRRRLPLP</sequence>
<feature type="region of interest" description="Disordered" evidence="5">
    <location>
        <begin position="1"/>
        <end position="27"/>
    </location>
</feature>
<comment type="caution">
    <text evidence="7">The sequence shown here is derived from an EMBL/GenBank/DDBJ whole genome shotgun (WGS) entry which is preliminary data.</text>
</comment>
<dbReference type="PROSITE" id="PS50961">
    <property type="entry name" value="HTH_LA"/>
    <property type="match status" value="1"/>
</dbReference>
<accession>A0AAQ4EGB7</accession>
<dbReference type="Proteomes" id="UP001321473">
    <property type="component" value="Unassembled WGS sequence"/>
</dbReference>
<dbReference type="InterPro" id="IPR002344">
    <property type="entry name" value="Lupus_La"/>
</dbReference>
<dbReference type="AlphaFoldDB" id="A0AAQ4EGB7"/>
<dbReference type="SMART" id="SM00715">
    <property type="entry name" value="LA"/>
    <property type="match status" value="1"/>
</dbReference>
<evidence type="ECO:0000256" key="4">
    <source>
        <dbReference type="PROSITE-ProRule" id="PRU00332"/>
    </source>
</evidence>
<evidence type="ECO:0000313" key="8">
    <source>
        <dbReference type="Proteomes" id="UP001321473"/>
    </source>
</evidence>
<dbReference type="InterPro" id="IPR006630">
    <property type="entry name" value="La_HTH"/>
</dbReference>
<dbReference type="GO" id="GO:0006396">
    <property type="term" value="P:RNA processing"/>
    <property type="evidence" value="ECO:0007669"/>
    <property type="project" value="InterPro"/>
</dbReference>
<dbReference type="SUPFAM" id="SSF46785">
    <property type="entry name" value="Winged helix' DNA-binding domain"/>
    <property type="match status" value="1"/>
</dbReference>
<keyword evidence="8" id="KW-1185">Reference proteome</keyword>
<evidence type="ECO:0000256" key="1">
    <source>
        <dbReference type="ARBA" id="ARBA00004123"/>
    </source>
</evidence>
<dbReference type="GO" id="GO:0005634">
    <property type="term" value="C:nucleus"/>
    <property type="evidence" value="ECO:0007669"/>
    <property type="project" value="UniProtKB-SubCell"/>
</dbReference>
<proteinExistence type="predicted"/>